<organism evidence="1 2">
    <name type="scientific">Yoonia rosea</name>
    <dbReference type="NCBI Taxonomy" id="287098"/>
    <lineage>
        <taxon>Bacteria</taxon>
        <taxon>Pseudomonadati</taxon>
        <taxon>Pseudomonadota</taxon>
        <taxon>Alphaproteobacteria</taxon>
        <taxon>Rhodobacterales</taxon>
        <taxon>Paracoccaceae</taxon>
        <taxon>Yoonia</taxon>
    </lineage>
</organism>
<dbReference type="AlphaFoldDB" id="A0A1R3XDB4"/>
<gene>
    <name evidence="1" type="ORF">SAMN05421665_2831</name>
</gene>
<dbReference type="EMBL" id="FTPR01000002">
    <property type="protein sequence ID" value="SIT88924.1"/>
    <property type="molecule type" value="Genomic_DNA"/>
</dbReference>
<sequence length="267" mass="30203">MGYESIAEDYIAAEEALYVAASRARPAVANRRFPAEKREKWYRRVRAVATWLDTNGPEPDNVLAKIMTPYEIEIMDRLAARLPIKYQYRGLNGLREYARLWTMFPELLGDAPPQDVLELSCGACGIFDVLSRYGHNVKSYDYLDQDGKNPLGTSYAGIHKALGVECQHFDGRARPYGFAPESFDIVLVHQALDAYGAVGEWRQIVDDLLVIARRSVGLVLNPPARKDQENREQGAFFINEMKDIYGAIVSQCPETRLPTLVIHKNHN</sequence>
<evidence type="ECO:0000313" key="2">
    <source>
        <dbReference type="Proteomes" id="UP000186997"/>
    </source>
</evidence>
<reference evidence="2" key="1">
    <citation type="submission" date="2017-01" db="EMBL/GenBank/DDBJ databases">
        <authorList>
            <person name="Varghese N."/>
            <person name="Submissions S."/>
        </authorList>
    </citation>
    <scope>NUCLEOTIDE SEQUENCE [LARGE SCALE GENOMIC DNA]</scope>
    <source>
        <strain evidence="2">DSM 29591</strain>
    </source>
</reference>
<evidence type="ECO:0000313" key="1">
    <source>
        <dbReference type="EMBL" id="SIT88924.1"/>
    </source>
</evidence>
<dbReference type="OrthoDB" id="7814581at2"/>
<name>A0A1R3XDB4_9RHOB</name>
<dbReference type="InterPro" id="IPR029063">
    <property type="entry name" value="SAM-dependent_MTases_sf"/>
</dbReference>
<dbReference type="SUPFAM" id="SSF53335">
    <property type="entry name" value="S-adenosyl-L-methionine-dependent methyltransferases"/>
    <property type="match status" value="1"/>
</dbReference>
<accession>A0A1R3XDB4</accession>
<dbReference type="Proteomes" id="UP000186997">
    <property type="component" value="Unassembled WGS sequence"/>
</dbReference>
<keyword evidence="2" id="KW-1185">Reference proteome</keyword>
<protein>
    <recommendedName>
        <fullName evidence="3">Methyltransferase domain-containing protein</fullName>
    </recommendedName>
</protein>
<evidence type="ECO:0008006" key="3">
    <source>
        <dbReference type="Google" id="ProtNLM"/>
    </source>
</evidence>
<proteinExistence type="predicted"/>
<dbReference type="RefSeq" id="WP_076660551.1">
    <property type="nucleotide sequence ID" value="NZ_FTPR01000002.1"/>
</dbReference>